<sequence length="401" mass="42379">MSVRPTLLSLAIVSLLPVLFVAGALINQCRAEPDGARAETGISAQGAEQAAEQKAGAKQSEKSETSEASEAGGADMSAKSATSKSGTSKSSDSDDGKAASKAAAQDAAQDETPAEEAAEEASKVEPYRWMARRSDNKIKIRGAVPSEKDQRTVVGMAKAHFADLEIDDGMKVTEGAPPKEQWLGAVSFALKQLTHMKSGNVRLSDVALTVDGRAKSAGDFTELQEAVHGPLPTGLSVQKIAVAPPVADPFLFTASLEGNILRLAGNVPNEEMHAHLKDLAGNAFRGRAIDDQLVIASGAPENWEAAARAALAALSRLQDGKVTLSKDALKIDGTAPDKTTATEMSYQLRKDLPRPYRSSENIRWKEAGHAGDVANTIIPRIKEIVDSRNTALPNTLPSLER</sequence>
<keyword evidence="3" id="KW-1185">Reference proteome</keyword>
<gene>
    <name evidence="2" type="ORF">ACFQ2F_09705</name>
</gene>
<feature type="compositionally biased region" description="Low complexity" evidence="1">
    <location>
        <begin position="66"/>
        <end position="90"/>
    </location>
</feature>
<feature type="region of interest" description="Disordered" evidence="1">
    <location>
        <begin position="37"/>
        <end position="126"/>
    </location>
</feature>
<evidence type="ECO:0008006" key="4">
    <source>
        <dbReference type="Google" id="ProtNLM"/>
    </source>
</evidence>
<dbReference type="Proteomes" id="UP001597102">
    <property type="component" value="Unassembled WGS sequence"/>
</dbReference>
<comment type="caution">
    <text evidence="2">The sequence shown here is derived from an EMBL/GenBank/DDBJ whole genome shotgun (WGS) entry which is preliminary data.</text>
</comment>
<dbReference type="EMBL" id="JBHTJO010000001">
    <property type="protein sequence ID" value="MFD0987369.1"/>
    <property type="molecule type" value="Genomic_DNA"/>
</dbReference>
<evidence type="ECO:0000256" key="1">
    <source>
        <dbReference type="SAM" id="MobiDB-lite"/>
    </source>
</evidence>
<dbReference type="Gene3D" id="3.40.1520.20">
    <property type="match status" value="2"/>
</dbReference>
<organism evidence="2 3">
    <name type="scientific">Methyloligella solikamskensis</name>
    <dbReference type="NCBI Taxonomy" id="1177756"/>
    <lineage>
        <taxon>Bacteria</taxon>
        <taxon>Pseudomonadati</taxon>
        <taxon>Pseudomonadota</taxon>
        <taxon>Alphaproteobacteria</taxon>
        <taxon>Hyphomicrobiales</taxon>
        <taxon>Hyphomicrobiaceae</taxon>
        <taxon>Methyloligella</taxon>
    </lineage>
</organism>
<accession>A0ABW3JAS5</accession>
<dbReference type="RefSeq" id="WP_379089207.1">
    <property type="nucleotide sequence ID" value="NZ_JBHTJO010000001.1"/>
</dbReference>
<reference evidence="3" key="1">
    <citation type="journal article" date="2019" name="Int. J. Syst. Evol. Microbiol.">
        <title>The Global Catalogue of Microorganisms (GCM) 10K type strain sequencing project: providing services to taxonomists for standard genome sequencing and annotation.</title>
        <authorList>
            <consortium name="The Broad Institute Genomics Platform"/>
            <consortium name="The Broad Institute Genome Sequencing Center for Infectious Disease"/>
            <person name="Wu L."/>
            <person name="Ma J."/>
        </authorList>
    </citation>
    <scope>NUCLEOTIDE SEQUENCE [LARGE SCALE GENOMIC DNA]</scope>
    <source>
        <strain evidence="3">CCUG 61697</strain>
    </source>
</reference>
<feature type="compositionally biased region" description="Low complexity" evidence="1">
    <location>
        <begin position="43"/>
        <end position="58"/>
    </location>
</feature>
<protein>
    <recommendedName>
        <fullName evidence="4">BON domain-containing protein</fullName>
    </recommendedName>
</protein>
<proteinExistence type="predicted"/>
<evidence type="ECO:0000313" key="2">
    <source>
        <dbReference type="EMBL" id="MFD0987369.1"/>
    </source>
</evidence>
<name>A0ABW3JAS5_9HYPH</name>
<evidence type="ECO:0000313" key="3">
    <source>
        <dbReference type="Proteomes" id="UP001597102"/>
    </source>
</evidence>
<feature type="compositionally biased region" description="Acidic residues" evidence="1">
    <location>
        <begin position="108"/>
        <end position="119"/>
    </location>
</feature>